<dbReference type="EMBL" id="PGFB01000004">
    <property type="protein sequence ID" value="PJJ61559.1"/>
    <property type="molecule type" value="Genomic_DNA"/>
</dbReference>
<name>A0A2M9BUD4_9MICO</name>
<evidence type="ECO:0000313" key="3">
    <source>
        <dbReference type="Proteomes" id="UP000230161"/>
    </source>
</evidence>
<dbReference type="PANTHER" id="PTHR31212">
    <property type="entry name" value="ALPHA-KETOGLUTARATE-DEPENDENT DIOXYGENASE ALKB HOMOLOG 3"/>
    <property type="match status" value="1"/>
</dbReference>
<dbReference type="PANTHER" id="PTHR31212:SF4">
    <property type="entry name" value="ALPHA-KETOGLUTARATE-DEPENDENT DIOXYGENASE ALKB HOMOLOG 3"/>
    <property type="match status" value="1"/>
</dbReference>
<protein>
    <submittedName>
        <fullName evidence="2">Alkylated DNA repair dioxygenase AlkB</fullName>
    </submittedName>
</protein>
<reference evidence="2 3" key="1">
    <citation type="submission" date="2017-11" db="EMBL/GenBank/DDBJ databases">
        <title>Genomic Encyclopedia of Archaeal and Bacterial Type Strains, Phase II (KMG-II): From Individual Species to Whole Genera.</title>
        <authorList>
            <person name="Goeker M."/>
        </authorList>
    </citation>
    <scope>NUCLEOTIDE SEQUENCE [LARGE SCALE GENOMIC DNA]</scope>
    <source>
        <strain evidence="2 3">DSM 25625</strain>
    </source>
</reference>
<keyword evidence="2" id="KW-0223">Dioxygenase</keyword>
<comment type="caution">
    <text evidence="2">The sequence shown here is derived from an EMBL/GenBank/DDBJ whole genome shotgun (WGS) entry which is preliminary data.</text>
</comment>
<keyword evidence="2" id="KW-0560">Oxidoreductase</keyword>
<accession>A0A2M9BUD4</accession>
<proteinExistence type="predicted"/>
<dbReference type="GO" id="GO:0051213">
    <property type="term" value="F:dioxygenase activity"/>
    <property type="evidence" value="ECO:0007669"/>
    <property type="project" value="UniProtKB-KW"/>
</dbReference>
<dbReference type="SUPFAM" id="SSF51197">
    <property type="entry name" value="Clavaminate synthase-like"/>
    <property type="match status" value="1"/>
</dbReference>
<evidence type="ECO:0000313" key="2">
    <source>
        <dbReference type="EMBL" id="PJJ61559.1"/>
    </source>
</evidence>
<organism evidence="2 3">
    <name type="scientific">Compostimonas suwonensis</name>
    <dbReference type="NCBI Taxonomy" id="1048394"/>
    <lineage>
        <taxon>Bacteria</taxon>
        <taxon>Bacillati</taxon>
        <taxon>Actinomycetota</taxon>
        <taxon>Actinomycetes</taxon>
        <taxon>Micrococcales</taxon>
        <taxon>Microbacteriaceae</taxon>
        <taxon>Compostimonas</taxon>
    </lineage>
</organism>
<dbReference type="InterPro" id="IPR027450">
    <property type="entry name" value="AlkB-like"/>
</dbReference>
<dbReference type="Gene3D" id="2.60.120.590">
    <property type="entry name" value="Alpha-ketoglutarate-dependent dioxygenase AlkB-like"/>
    <property type="match status" value="1"/>
</dbReference>
<evidence type="ECO:0000259" key="1">
    <source>
        <dbReference type="PROSITE" id="PS51471"/>
    </source>
</evidence>
<dbReference type="PROSITE" id="PS51471">
    <property type="entry name" value="FE2OG_OXY"/>
    <property type="match status" value="1"/>
</dbReference>
<dbReference type="InterPro" id="IPR037151">
    <property type="entry name" value="AlkB-like_sf"/>
</dbReference>
<dbReference type="InterPro" id="IPR032854">
    <property type="entry name" value="ALKBH3"/>
</dbReference>
<gene>
    <name evidence="2" type="ORF">CLV54_2504</name>
</gene>
<feature type="domain" description="Fe2OG dioxygenase" evidence="1">
    <location>
        <begin position="110"/>
        <end position="214"/>
    </location>
</feature>
<dbReference type="GO" id="GO:0006307">
    <property type="term" value="P:DNA alkylation repair"/>
    <property type="evidence" value="ECO:0007669"/>
    <property type="project" value="InterPro"/>
</dbReference>
<dbReference type="OrthoDB" id="190276at2"/>
<sequence>MPITFQTSLFDDLDADPQLESLGRTVERITLDDGAWLDLRRGWVTNSDALFERLAVGVPWKADRREMYDRVVDIPRLVSWFGPGSVFPDPVLVSARTALNDHYGRPPGQVFETAGLCFYRTGDDSVAWHGDRVGRTIDRDTMVAIVSVGAERVLSVRPKSGVHSTGPGETLRFPLGHGDLIVMGGSCQRTYEHAILKTKSATGPRISVQFRPVWPR</sequence>
<dbReference type="Proteomes" id="UP000230161">
    <property type="component" value="Unassembled WGS sequence"/>
</dbReference>
<dbReference type="RefSeq" id="WP_100345285.1">
    <property type="nucleotide sequence ID" value="NZ_PGFB01000004.1"/>
</dbReference>
<dbReference type="InterPro" id="IPR005123">
    <property type="entry name" value="Oxoglu/Fe-dep_dioxygenase_dom"/>
</dbReference>
<keyword evidence="3" id="KW-1185">Reference proteome</keyword>
<dbReference type="Pfam" id="PF13532">
    <property type="entry name" value="2OG-FeII_Oxy_2"/>
    <property type="match status" value="1"/>
</dbReference>
<dbReference type="AlphaFoldDB" id="A0A2M9BUD4"/>